<feature type="compositionally biased region" description="Basic and acidic residues" evidence="1">
    <location>
        <begin position="181"/>
        <end position="191"/>
    </location>
</feature>
<dbReference type="AlphaFoldDB" id="A0A0C2WRA7"/>
<reference evidence="3" key="2">
    <citation type="submission" date="2015-01" db="EMBL/GenBank/DDBJ databases">
        <title>Evolutionary Origins and Diversification of the Mycorrhizal Mutualists.</title>
        <authorList>
            <consortium name="DOE Joint Genome Institute"/>
            <consortium name="Mycorrhizal Genomics Consortium"/>
            <person name="Kohler A."/>
            <person name="Kuo A."/>
            <person name="Nagy L.G."/>
            <person name="Floudas D."/>
            <person name="Copeland A."/>
            <person name="Barry K.W."/>
            <person name="Cichocki N."/>
            <person name="Veneault-Fourrey C."/>
            <person name="LaButti K."/>
            <person name="Lindquist E.A."/>
            <person name="Lipzen A."/>
            <person name="Lundell T."/>
            <person name="Morin E."/>
            <person name="Murat C."/>
            <person name="Riley R."/>
            <person name="Ohm R."/>
            <person name="Sun H."/>
            <person name="Tunlid A."/>
            <person name="Henrissat B."/>
            <person name="Grigoriev I.V."/>
            <person name="Hibbett D.S."/>
            <person name="Martin F."/>
        </authorList>
    </citation>
    <scope>NUCLEOTIDE SEQUENCE [LARGE SCALE GENOMIC DNA]</scope>
    <source>
        <strain evidence="3">MAFF 305830</strain>
    </source>
</reference>
<gene>
    <name evidence="2" type="ORF">M408DRAFT_131385</name>
</gene>
<sequence>MATFTPVSTFEGSERDWSMHLGMLDWDDTRIVFTKRELLEFLKYTGTSVDPNYNNISKLPRYCKFAKVDGNFPKAGEETAAGENRSLASDFVPTRRVRDPPGGKTSISFTDDDPDDALAAAPTKSNEAPVSSSTSGQANLTEEPAESQGLPQPTGVPTRRVREPPGGKDSLKSFWDPAPEEEFRPTRRVREQPGGQDNIGNFY</sequence>
<accession>A0A0C2WRA7</accession>
<dbReference type="Proteomes" id="UP000054097">
    <property type="component" value="Unassembled WGS sequence"/>
</dbReference>
<organism evidence="2 3">
    <name type="scientific">Serendipita vermifera MAFF 305830</name>
    <dbReference type="NCBI Taxonomy" id="933852"/>
    <lineage>
        <taxon>Eukaryota</taxon>
        <taxon>Fungi</taxon>
        <taxon>Dikarya</taxon>
        <taxon>Basidiomycota</taxon>
        <taxon>Agaricomycotina</taxon>
        <taxon>Agaricomycetes</taxon>
        <taxon>Sebacinales</taxon>
        <taxon>Serendipitaceae</taxon>
        <taxon>Serendipita</taxon>
    </lineage>
</organism>
<keyword evidence="3" id="KW-1185">Reference proteome</keyword>
<reference evidence="2 3" key="1">
    <citation type="submission" date="2014-04" db="EMBL/GenBank/DDBJ databases">
        <authorList>
            <consortium name="DOE Joint Genome Institute"/>
            <person name="Kuo A."/>
            <person name="Zuccaro A."/>
            <person name="Kohler A."/>
            <person name="Nagy L.G."/>
            <person name="Floudas D."/>
            <person name="Copeland A."/>
            <person name="Barry K.W."/>
            <person name="Cichocki N."/>
            <person name="Veneault-Fourrey C."/>
            <person name="LaButti K."/>
            <person name="Lindquist E.A."/>
            <person name="Lipzen A."/>
            <person name="Lundell T."/>
            <person name="Morin E."/>
            <person name="Murat C."/>
            <person name="Sun H."/>
            <person name="Tunlid A."/>
            <person name="Henrissat B."/>
            <person name="Grigoriev I.V."/>
            <person name="Hibbett D.S."/>
            <person name="Martin F."/>
            <person name="Nordberg H.P."/>
            <person name="Cantor M.N."/>
            <person name="Hua S.X."/>
        </authorList>
    </citation>
    <scope>NUCLEOTIDE SEQUENCE [LARGE SCALE GENOMIC DNA]</scope>
    <source>
        <strain evidence="2 3">MAFF 305830</strain>
    </source>
</reference>
<dbReference type="EMBL" id="KN824291">
    <property type="protein sequence ID" value="KIM28698.1"/>
    <property type="molecule type" value="Genomic_DNA"/>
</dbReference>
<feature type="region of interest" description="Disordered" evidence="1">
    <location>
        <begin position="76"/>
        <end position="203"/>
    </location>
</feature>
<feature type="compositionally biased region" description="Polar residues" evidence="1">
    <location>
        <begin position="123"/>
        <end position="140"/>
    </location>
</feature>
<evidence type="ECO:0000313" key="2">
    <source>
        <dbReference type="EMBL" id="KIM28698.1"/>
    </source>
</evidence>
<evidence type="ECO:0000313" key="3">
    <source>
        <dbReference type="Proteomes" id="UP000054097"/>
    </source>
</evidence>
<name>A0A0C2WRA7_SERVB</name>
<proteinExistence type="predicted"/>
<feature type="compositionally biased region" description="Basic and acidic residues" evidence="1">
    <location>
        <begin position="160"/>
        <end position="171"/>
    </location>
</feature>
<protein>
    <submittedName>
        <fullName evidence="2">Uncharacterized protein</fullName>
    </submittedName>
</protein>
<evidence type="ECO:0000256" key="1">
    <source>
        <dbReference type="SAM" id="MobiDB-lite"/>
    </source>
</evidence>
<dbReference type="OrthoDB" id="4062651at2759"/>
<dbReference type="HOGENOM" id="CLU_087386_0_0_1"/>